<dbReference type="InterPro" id="IPR027954">
    <property type="entry name" value="Transcobalamin-like_C"/>
</dbReference>
<evidence type="ECO:0000313" key="5">
    <source>
        <dbReference type="Proteomes" id="UP000757900"/>
    </source>
</evidence>
<organism evidence="4 5">
    <name type="scientific">Abiotrophia defectiva</name>
    <name type="common">Streptococcus defectivus</name>
    <dbReference type="NCBI Taxonomy" id="46125"/>
    <lineage>
        <taxon>Bacteria</taxon>
        <taxon>Bacillati</taxon>
        <taxon>Bacillota</taxon>
        <taxon>Bacilli</taxon>
        <taxon>Lactobacillales</taxon>
        <taxon>Aerococcaceae</taxon>
        <taxon>Abiotrophia</taxon>
    </lineage>
</organism>
<dbReference type="RefSeq" id="WP_306486747.1">
    <property type="nucleotide sequence ID" value="NZ_CAUUJW010000026.1"/>
</dbReference>
<name>A0A929MT98_ABIDE</name>
<keyword evidence="2" id="KW-0812">Transmembrane</keyword>
<reference evidence="4" key="1">
    <citation type="submission" date="2020-04" db="EMBL/GenBank/DDBJ databases">
        <title>Deep metagenomics examines the oral microbiome during advanced dental caries in children, revealing novel taxa and co-occurrences with host molecules.</title>
        <authorList>
            <person name="Baker J.L."/>
            <person name="Morton J.T."/>
            <person name="Dinis M."/>
            <person name="Alvarez R."/>
            <person name="Tran N.C."/>
            <person name="Knight R."/>
            <person name="Edlund A."/>
        </authorList>
    </citation>
    <scope>NUCLEOTIDE SEQUENCE</scope>
    <source>
        <strain evidence="4">JCVI_23_bin.16</strain>
    </source>
</reference>
<evidence type="ECO:0000256" key="1">
    <source>
        <dbReference type="SAM" id="MobiDB-lite"/>
    </source>
</evidence>
<feature type="region of interest" description="Disordered" evidence="1">
    <location>
        <begin position="54"/>
        <end position="81"/>
    </location>
</feature>
<evidence type="ECO:0000313" key="4">
    <source>
        <dbReference type="EMBL" id="MBF0934829.1"/>
    </source>
</evidence>
<gene>
    <name evidence="4" type="ORF">HXK00_04180</name>
</gene>
<dbReference type="Gene3D" id="2.170.130.30">
    <property type="match status" value="1"/>
</dbReference>
<evidence type="ECO:0000259" key="3">
    <source>
        <dbReference type="Pfam" id="PF14478"/>
    </source>
</evidence>
<feature type="transmembrane region" description="Helical" evidence="2">
    <location>
        <begin position="7"/>
        <end position="27"/>
    </location>
</feature>
<keyword evidence="2" id="KW-1133">Transmembrane helix</keyword>
<accession>A0A929MT98</accession>
<evidence type="ECO:0000256" key="2">
    <source>
        <dbReference type="SAM" id="Phobius"/>
    </source>
</evidence>
<sequence>MKNKRLALVLAAIVFLIAIIIALWAILSGVLKGNQPSPQVSGSNIAQVVSSSESHSSASSSSSSASMSSENQSSESKTSGEEKSTTVTFKFYVHGEVIGSFDVPNAAGKTVFEAMESNKEIRFKYNEEEQVIDNFFDNINDGENTWVYLLNGQVADHGAKTQVLKAGDSVDWYFGTIDEIPTSIIPASDAEAE</sequence>
<feature type="compositionally biased region" description="Low complexity" evidence="1">
    <location>
        <begin position="54"/>
        <end position="77"/>
    </location>
</feature>
<dbReference type="AlphaFoldDB" id="A0A929MT98"/>
<keyword evidence="2" id="KW-0472">Membrane</keyword>
<feature type="domain" description="Transcobalamin-like C-terminal" evidence="3">
    <location>
        <begin position="108"/>
        <end position="175"/>
    </location>
</feature>
<dbReference type="EMBL" id="JABZFV010000073">
    <property type="protein sequence ID" value="MBF0934829.1"/>
    <property type="molecule type" value="Genomic_DNA"/>
</dbReference>
<comment type="caution">
    <text evidence="4">The sequence shown here is derived from an EMBL/GenBank/DDBJ whole genome shotgun (WGS) entry which is preliminary data.</text>
</comment>
<dbReference type="Pfam" id="PF14478">
    <property type="entry name" value="DUF4430"/>
    <property type="match status" value="1"/>
</dbReference>
<protein>
    <submittedName>
        <fullName evidence="4">DUF4430 domain-containing protein</fullName>
    </submittedName>
</protein>
<dbReference type="Proteomes" id="UP000757900">
    <property type="component" value="Unassembled WGS sequence"/>
</dbReference>
<proteinExistence type="predicted"/>